<comment type="cofactor">
    <cofactor evidence="1 7">
        <name>Mg(2+)</name>
        <dbReference type="ChEBI" id="CHEBI:18420"/>
    </cofactor>
</comment>
<evidence type="ECO:0000256" key="2">
    <source>
        <dbReference type="ARBA" id="ARBA00022723"/>
    </source>
</evidence>
<keyword evidence="2 7" id="KW-0479">Metal-binding</keyword>
<dbReference type="InterPro" id="IPR036412">
    <property type="entry name" value="HAD-like_sf"/>
</dbReference>
<evidence type="ECO:0000256" key="3">
    <source>
        <dbReference type="ARBA" id="ARBA00022801"/>
    </source>
</evidence>
<reference evidence="8 11" key="2">
    <citation type="submission" date="2019-06" db="EMBL/GenBank/DDBJ databases">
        <title>WGS assembly of Gossypium barbadense.</title>
        <authorList>
            <person name="Chen Z.J."/>
            <person name="Sreedasyam A."/>
            <person name="Ando A."/>
            <person name="Song Q."/>
            <person name="De L."/>
            <person name="Hulse-Kemp A."/>
            <person name="Ding M."/>
            <person name="Ye W."/>
            <person name="Kirkbride R."/>
            <person name="Jenkins J."/>
            <person name="Plott C."/>
            <person name="Lovell J."/>
            <person name="Lin Y.-M."/>
            <person name="Vaughn R."/>
            <person name="Liu B."/>
            <person name="Li W."/>
            <person name="Simpson S."/>
            <person name="Scheffler B."/>
            <person name="Saski C."/>
            <person name="Grover C."/>
            <person name="Hu G."/>
            <person name="Conover J."/>
            <person name="Carlson J."/>
            <person name="Shu S."/>
            <person name="Boston L."/>
            <person name="Williams M."/>
            <person name="Peterson D."/>
            <person name="Mcgee K."/>
            <person name="Jones D."/>
            <person name="Wendel J."/>
            <person name="Stelly D."/>
            <person name="Grimwood J."/>
            <person name="Schmutz J."/>
        </authorList>
    </citation>
    <scope>NUCLEOTIDE SEQUENCE [LARGE SCALE GENOMIC DNA]</scope>
    <source>
        <strain evidence="8">1400233.01</strain>
    </source>
</reference>
<dbReference type="NCBIfam" id="TIGR01489">
    <property type="entry name" value="DKMTPPase-SF"/>
    <property type="match status" value="1"/>
</dbReference>
<gene>
    <name evidence="8" type="ORF">ES319_A10G069500v1</name>
    <name evidence="9" type="ORF">GOBAR_AA12408</name>
</gene>
<keyword evidence="4 7" id="KW-0460">Magnesium</keyword>
<dbReference type="Proteomes" id="UP000239757">
    <property type="component" value="Unassembled WGS sequence"/>
</dbReference>
<dbReference type="OrthoDB" id="10267182at2759"/>
<keyword evidence="3" id="KW-0378">Hydrolase</keyword>
<feature type="active site" description="Nucleophile" evidence="5">
    <location>
        <position position="11"/>
    </location>
</feature>
<protein>
    <submittedName>
        <fullName evidence="9">Uncharacterized protein</fullName>
    </submittedName>
</protein>
<dbReference type="NCBIfam" id="TIGR01488">
    <property type="entry name" value="HAD-SF-IB"/>
    <property type="match status" value="1"/>
</dbReference>
<feature type="binding site" evidence="7">
    <location>
        <position position="182"/>
    </location>
    <ligand>
        <name>Mg(2+)</name>
        <dbReference type="ChEBI" id="CHEBI:18420"/>
    </ligand>
</feature>
<evidence type="ECO:0000256" key="4">
    <source>
        <dbReference type="ARBA" id="ARBA00022842"/>
    </source>
</evidence>
<dbReference type="InterPro" id="IPR006384">
    <property type="entry name" value="HAD_hydro_PyrdxlP_Pase-like"/>
</dbReference>
<proteinExistence type="predicted"/>
<dbReference type="PIRSF" id="PIRSF031051">
    <property type="entry name" value="PyrdxlP_Pase_PHOSPHO2"/>
    <property type="match status" value="1"/>
</dbReference>
<dbReference type="EMBL" id="KZ664038">
    <property type="protein sequence ID" value="PPS08239.1"/>
    <property type="molecule type" value="Genomic_DNA"/>
</dbReference>
<evidence type="ECO:0000256" key="7">
    <source>
        <dbReference type="PIRSR" id="PIRSR031051-3"/>
    </source>
</evidence>
<feature type="active site" description="Proton donor" evidence="5">
    <location>
        <position position="13"/>
    </location>
</feature>
<dbReference type="InterPro" id="IPR023214">
    <property type="entry name" value="HAD_sf"/>
</dbReference>
<dbReference type="GO" id="GO:0016791">
    <property type="term" value="F:phosphatase activity"/>
    <property type="evidence" value="ECO:0007669"/>
    <property type="project" value="InterPro"/>
</dbReference>
<dbReference type="PANTHER" id="PTHR20889">
    <property type="entry name" value="PHOSPHATASE, ORPHAN 1, 2"/>
    <property type="match status" value="1"/>
</dbReference>
<organism evidence="9 10">
    <name type="scientific">Gossypium barbadense</name>
    <name type="common">Sea Island cotton</name>
    <name type="synonym">Hibiscus barbadensis</name>
    <dbReference type="NCBI Taxonomy" id="3634"/>
    <lineage>
        <taxon>Eukaryota</taxon>
        <taxon>Viridiplantae</taxon>
        <taxon>Streptophyta</taxon>
        <taxon>Embryophyta</taxon>
        <taxon>Tracheophyta</taxon>
        <taxon>Spermatophyta</taxon>
        <taxon>Magnoliopsida</taxon>
        <taxon>eudicotyledons</taxon>
        <taxon>Gunneridae</taxon>
        <taxon>Pentapetalae</taxon>
        <taxon>rosids</taxon>
        <taxon>malvids</taxon>
        <taxon>Malvales</taxon>
        <taxon>Malvaceae</taxon>
        <taxon>Malvoideae</taxon>
        <taxon>Gossypium</taxon>
    </lineage>
</organism>
<evidence type="ECO:0000256" key="5">
    <source>
        <dbReference type="PIRSR" id="PIRSR031051-1"/>
    </source>
</evidence>
<evidence type="ECO:0000313" key="8">
    <source>
        <dbReference type="EMBL" id="KAB2061190.1"/>
    </source>
</evidence>
<dbReference type="PANTHER" id="PTHR20889:SF16">
    <property type="entry name" value="INORGANIC PYROPHOSPHATASE 2-LIKE"/>
    <property type="match status" value="1"/>
</dbReference>
<dbReference type="GO" id="GO:0046872">
    <property type="term" value="F:metal ion binding"/>
    <property type="evidence" value="ECO:0007669"/>
    <property type="project" value="UniProtKB-KW"/>
</dbReference>
<dbReference type="Pfam" id="PF06888">
    <property type="entry name" value="Put_Phosphatase"/>
    <property type="match status" value="1"/>
</dbReference>
<dbReference type="SUPFAM" id="SSF56784">
    <property type="entry name" value="HAD-like"/>
    <property type="match status" value="1"/>
</dbReference>
<feature type="binding site" evidence="6">
    <location>
        <position position="22"/>
    </location>
    <ligand>
        <name>substrate</name>
    </ligand>
</feature>
<dbReference type="AlphaFoldDB" id="A0A2P5XY33"/>
<feature type="binding site" evidence="6">
    <location>
        <position position="97"/>
    </location>
    <ligand>
        <name>substrate</name>
    </ligand>
</feature>
<evidence type="ECO:0000256" key="6">
    <source>
        <dbReference type="PIRSR" id="PIRSR031051-2"/>
    </source>
</evidence>
<feature type="binding site" evidence="7">
    <location>
        <position position="13"/>
    </location>
    <ligand>
        <name>Mg(2+)</name>
        <dbReference type="ChEBI" id="CHEBI:18420"/>
    </ligand>
</feature>
<sequence length="282" mass="31863">MAASNVVVVMDFDKTILDCDSDNWVVDKLGATELFNELLPTMPLNSLMDRMMKELHIQGTKIEDIVAVLKRTPIHPRIIQAIKSAHALGCDLKIVSDANVFFIDTILKHHGLKECFSEINTNPSFVDEEGRLRIFPYHDFTKHPHGCSHPCPLNMCKGIVIEKIQTSLSAVEEKKTIIYMGDGLGDFCPSLKLGDGDYMLPRKDFPVWDLVCKNRSLIKAEVCEWSNGEEFDHVLHHFITKITIDKSNIKGNNATQLYSDYKVQTMPGSSNQLFSHTLYVPL</sequence>
<dbReference type="Proteomes" id="UP000327439">
    <property type="component" value="Chromosome A10"/>
</dbReference>
<accession>A0A2P5XY33</accession>
<evidence type="ECO:0000313" key="9">
    <source>
        <dbReference type="EMBL" id="PPS08239.1"/>
    </source>
</evidence>
<dbReference type="InterPro" id="IPR016965">
    <property type="entry name" value="Pase_PHOSPHO-typ"/>
</dbReference>
<evidence type="ECO:0000313" key="10">
    <source>
        <dbReference type="Proteomes" id="UP000239757"/>
    </source>
</evidence>
<dbReference type="Gene3D" id="3.40.50.1000">
    <property type="entry name" value="HAD superfamily/HAD-like"/>
    <property type="match status" value="1"/>
</dbReference>
<feature type="binding site" evidence="7">
    <location>
        <position position="11"/>
    </location>
    <ligand>
        <name>Mg(2+)</name>
        <dbReference type="ChEBI" id="CHEBI:18420"/>
    </ligand>
</feature>
<dbReference type="EMBL" id="CM018211">
    <property type="protein sequence ID" value="KAB2061190.1"/>
    <property type="molecule type" value="Genomic_DNA"/>
</dbReference>
<name>A0A2P5XY33_GOSBA</name>
<evidence type="ECO:0000256" key="1">
    <source>
        <dbReference type="ARBA" id="ARBA00001946"/>
    </source>
</evidence>
<evidence type="ECO:0000313" key="11">
    <source>
        <dbReference type="Proteomes" id="UP000327439"/>
    </source>
</evidence>
<keyword evidence="11" id="KW-1185">Reference proteome</keyword>
<reference evidence="9 10" key="1">
    <citation type="submission" date="2015-01" db="EMBL/GenBank/DDBJ databases">
        <title>Genome of allotetraploid Gossypium barbadense reveals genomic plasticity and fiber elongation in cotton evolution.</title>
        <authorList>
            <person name="Chen X."/>
            <person name="Liu X."/>
            <person name="Zhao B."/>
            <person name="Zheng H."/>
            <person name="Hu Y."/>
            <person name="Lu G."/>
            <person name="Yang C."/>
            <person name="Chen J."/>
            <person name="Shan C."/>
            <person name="Zhang L."/>
            <person name="Zhou Y."/>
            <person name="Wang L."/>
            <person name="Guo W."/>
            <person name="Bai Y."/>
            <person name="Ruan J."/>
            <person name="Shangguan X."/>
            <person name="Mao Y."/>
            <person name="Jiang J."/>
            <person name="Zhu Y."/>
            <person name="Lei J."/>
            <person name="Kang H."/>
            <person name="Chen S."/>
            <person name="He X."/>
            <person name="Wang R."/>
            <person name="Wang Y."/>
            <person name="Chen J."/>
            <person name="Wang L."/>
            <person name="Yu S."/>
            <person name="Wang B."/>
            <person name="Wei J."/>
            <person name="Song S."/>
            <person name="Lu X."/>
            <person name="Gao Z."/>
            <person name="Gu W."/>
            <person name="Deng X."/>
            <person name="Ma D."/>
            <person name="Wang S."/>
            <person name="Liang W."/>
            <person name="Fang L."/>
            <person name="Cai C."/>
            <person name="Zhu X."/>
            <person name="Zhou B."/>
            <person name="Zhang Y."/>
            <person name="Chen Z."/>
            <person name="Xu S."/>
            <person name="Zhu R."/>
            <person name="Wang S."/>
            <person name="Zhang T."/>
            <person name="Zhao G."/>
        </authorList>
    </citation>
    <scope>NUCLEOTIDE SEQUENCE [LARGE SCALE GENOMIC DNA]</scope>
    <source>
        <strain evidence="10">cv. Xinhai21</strain>
        <tissue evidence="9">Leaf</tissue>
    </source>
</reference>